<dbReference type="EMBL" id="CP010415">
    <property type="protein sequence ID" value="AJE21094.1"/>
    <property type="molecule type" value="Genomic_DNA"/>
</dbReference>
<accession>A0A0C4WLD7</accession>
<dbReference type="GO" id="GO:0003700">
    <property type="term" value="F:DNA-binding transcription factor activity"/>
    <property type="evidence" value="ECO:0007669"/>
    <property type="project" value="InterPro"/>
</dbReference>
<name>A0A0C4WLD7_9GAMM</name>
<dbReference type="InterPro" id="IPR036390">
    <property type="entry name" value="WH_DNA-bd_sf"/>
</dbReference>
<feature type="domain" description="HTH gntR-type" evidence="4">
    <location>
        <begin position="58"/>
        <end position="126"/>
    </location>
</feature>
<evidence type="ECO:0000313" key="6">
    <source>
        <dbReference type="Proteomes" id="UP000068210"/>
    </source>
</evidence>
<organism evidence="5 6">
    <name type="scientific">Azotobacter chroococcum NCIMB 8003</name>
    <dbReference type="NCBI Taxonomy" id="1328314"/>
    <lineage>
        <taxon>Bacteria</taxon>
        <taxon>Pseudomonadati</taxon>
        <taxon>Pseudomonadota</taxon>
        <taxon>Gammaproteobacteria</taxon>
        <taxon>Pseudomonadales</taxon>
        <taxon>Pseudomonadaceae</taxon>
        <taxon>Azotobacter</taxon>
    </lineage>
</organism>
<keyword evidence="6" id="KW-1185">Reference proteome</keyword>
<dbReference type="SUPFAM" id="SSF46785">
    <property type="entry name" value="Winged helix' DNA-binding domain"/>
    <property type="match status" value="1"/>
</dbReference>
<sequence>MYVVIQEWRLNCRQHAFWRTLGAALAGSARRNQVSCRWKTLIWTARTRPTPPLPQRSRSLAHDLVTELTQRILLGKLGPGDKLPSESEIVREQGVSRTVVREAISKLQASGLVETRHGIGTFVLERKPQTALRLNVETALSMRDILELRLGLESQAVALAARRRTEEQLAAMRQALDDYQDALAGARSCVEADRRFHLLIAEATGNPYFGEIMRHLGEALIPRNRIDSSAQSGKELARHGYLANLEHEAILKAIRRQDPDAARAAMWTHLSNSRERFAPDE</sequence>
<dbReference type="PRINTS" id="PR00035">
    <property type="entry name" value="HTHGNTR"/>
</dbReference>
<dbReference type="SMART" id="SM00895">
    <property type="entry name" value="FCD"/>
    <property type="match status" value="1"/>
</dbReference>
<dbReference type="SMART" id="SM00345">
    <property type="entry name" value="HTH_GNTR"/>
    <property type="match status" value="1"/>
</dbReference>
<dbReference type="InterPro" id="IPR000524">
    <property type="entry name" value="Tscrpt_reg_HTH_GntR"/>
</dbReference>
<reference evidence="5 6" key="1">
    <citation type="journal article" date="2015" name="PLoS ONE">
        <title>Azotobacter Genomes: The Genome of Azotobacter chroococcum NCIMB 8003 (ATCC 4412).</title>
        <authorList>
            <person name="Robson R.L."/>
            <person name="Jones R."/>
            <person name="Robson R.M."/>
            <person name="Schwartz A."/>
            <person name="Richardson T.H."/>
        </authorList>
    </citation>
    <scope>NUCLEOTIDE SEQUENCE [LARGE SCALE GENOMIC DNA]</scope>
    <source>
        <strain evidence="5 6">NCIMB 8003</strain>
    </source>
</reference>
<keyword evidence="3" id="KW-0804">Transcription</keyword>
<keyword evidence="2" id="KW-0238">DNA-binding</keyword>
<dbReference type="Proteomes" id="UP000068210">
    <property type="component" value="Chromosome"/>
</dbReference>
<dbReference type="PANTHER" id="PTHR43537">
    <property type="entry name" value="TRANSCRIPTIONAL REGULATOR, GNTR FAMILY"/>
    <property type="match status" value="1"/>
</dbReference>
<evidence type="ECO:0000256" key="1">
    <source>
        <dbReference type="ARBA" id="ARBA00023015"/>
    </source>
</evidence>
<gene>
    <name evidence="5" type="ORF">Achr_16370</name>
</gene>
<dbReference type="KEGG" id="acx:Achr_16370"/>
<dbReference type="GO" id="GO:0003677">
    <property type="term" value="F:DNA binding"/>
    <property type="evidence" value="ECO:0007669"/>
    <property type="project" value="UniProtKB-KW"/>
</dbReference>
<proteinExistence type="predicted"/>
<keyword evidence="1" id="KW-0805">Transcription regulation</keyword>
<dbReference type="InterPro" id="IPR008920">
    <property type="entry name" value="TF_FadR/GntR_C"/>
</dbReference>
<dbReference type="PROSITE" id="PS50949">
    <property type="entry name" value="HTH_GNTR"/>
    <property type="match status" value="1"/>
</dbReference>
<evidence type="ECO:0000313" key="5">
    <source>
        <dbReference type="EMBL" id="AJE21094.1"/>
    </source>
</evidence>
<dbReference type="Gene3D" id="1.20.120.530">
    <property type="entry name" value="GntR ligand-binding domain-like"/>
    <property type="match status" value="1"/>
</dbReference>
<dbReference type="CDD" id="cd07377">
    <property type="entry name" value="WHTH_GntR"/>
    <property type="match status" value="1"/>
</dbReference>
<dbReference type="Pfam" id="PF00392">
    <property type="entry name" value="GntR"/>
    <property type="match status" value="1"/>
</dbReference>
<protein>
    <submittedName>
        <fullName evidence="5">GntR family transcriptional regulator</fullName>
    </submittedName>
</protein>
<dbReference type="AlphaFoldDB" id="A0A0C4WLD7"/>
<dbReference type="PANTHER" id="PTHR43537:SF5">
    <property type="entry name" value="UXU OPERON TRANSCRIPTIONAL REGULATOR"/>
    <property type="match status" value="1"/>
</dbReference>
<evidence type="ECO:0000256" key="2">
    <source>
        <dbReference type="ARBA" id="ARBA00023125"/>
    </source>
</evidence>
<dbReference type="Gene3D" id="1.10.10.10">
    <property type="entry name" value="Winged helix-like DNA-binding domain superfamily/Winged helix DNA-binding domain"/>
    <property type="match status" value="1"/>
</dbReference>
<evidence type="ECO:0000259" key="4">
    <source>
        <dbReference type="PROSITE" id="PS50949"/>
    </source>
</evidence>
<evidence type="ECO:0000256" key="3">
    <source>
        <dbReference type="ARBA" id="ARBA00023163"/>
    </source>
</evidence>
<dbReference type="InterPro" id="IPR036388">
    <property type="entry name" value="WH-like_DNA-bd_sf"/>
</dbReference>
<dbReference type="HOGENOM" id="CLU_017584_9_1_6"/>
<dbReference type="STRING" id="1328314.Achr_16370"/>
<dbReference type="SUPFAM" id="SSF48008">
    <property type="entry name" value="GntR ligand-binding domain-like"/>
    <property type="match status" value="1"/>
</dbReference>
<dbReference type="Pfam" id="PF07729">
    <property type="entry name" value="FCD"/>
    <property type="match status" value="1"/>
</dbReference>
<dbReference type="InterPro" id="IPR011711">
    <property type="entry name" value="GntR_C"/>
</dbReference>